<organism evidence="1 2">
    <name type="scientific">Alicyclobacillus cycloheptanicus</name>
    <dbReference type="NCBI Taxonomy" id="1457"/>
    <lineage>
        <taxon>Bacteria</taxon>
        <taxon>Bacillati</taxon>
        <taxon>Bacillota</taxon>
        <taxon>Bacilli</taxon>
        <taxon>Bacillales</taxon>
        <taxon>Alicyclobacillaceae</taxon>
        <taxon>Alicyclobacillus</taxon>
    </lineage>
</organism>
<dbReference type="InterPro" id="IPR029058">
    <property type="entry name" value="AB_hydrolase_fold"/>
</dbReference>
<gene>
    <name evidence="1" type="ORF">J2S03_003265</name>
</gene>
<dbReference type="RefSeq" id="WP_274455004.1">
    <property type="nucleotide sequence ID" value="NZ_CP067097.1"/>
</dbReference>
<proteinExistence type="predicted"/>
<reference evidence="1 2" key="1">
    <citation type="submission" date="2023-07" db="EMBL/GenBank/DDBJ databases">
        <title>Genomic Encyclopedia of Type Strains, Phase IV (KMG-IV): sequencing the most valuable type-strain genomes for metagenomic binning, comparative biology and taxonomic classification.</title>
        <authorList>
            <person name="Goeker M."/>
        </authorList>
    </citation>
    <scope>NUCLEOTIDE SEQUENCE [LARGE SCALE GENOMIC DNA]</scope>
    <source>
        <strain evidence="1 2">DSM 4006</strain>
    </source>
</reference>
<dbReference type="EMBL" id="JAUSTP010000041">
    <property type="protein sequence ID" value="MDQ0191394.1"/>
    <property type="molecule type" value="Genomic_DNA"/>
</dbReference>
<accession>A0ABT9XM50</accession>
<evidence type="ECO:0000313" key="1">
    <source>
        <dbReference type="EMBL" id="MDQ0191394.1"/>
    </source>
</evidence>
<comment type="caution">
    <text evidence="1">The sequence shown here is derived from an EMBL/GenBank/DDBJ whole genome shotgun (WGS) entry which is preliminary data.</text>
</comment>
<keyword evidence="2" id="KW-1185">Reference proteome</keyword>
<name>A0ABT9XM50_9BACL</name>
<protein>
    <recommendedName>
        <fullName evidence="3">Glycosyl transferase family 2</fullName>
    </recommendedName>
</protein>
<sequence length="283" mass="32314">MDEPVLTYPVVKIQYEELDSFPLKYDEPFVLAVHWNGVPFEFLIRLRQTQHLIVLGSGAMEKPEPLPYFQRHSWMNEFEDSVIYYNDPTLYLADLPVGWGQGTIDRFYLEDIATLLDKLIAKANISRDHVLFYGSSAGGFMGLMLAGYLRGSTALVNSPQTSLTKWLDVPVRNVFRVSYPGYTFRQASVLHGERINVMKFYKKIKYVPKIYYLQNAACELDMSDHLIPFLSELAFMEPGSTVNPVIVDLYYDPQPGPASFPRIGGHGAVGKLETIDYIRRVRP</sequence>
<dbReference type="Proteomes" id="UP001232973">
    <property type="component" value="Unassembled WGS sequence"/>
</dbReference>
<dbReference type="Gene3D" id="3.40.50.1820">
    <property type="entry name" value="alpha/beta hydrolase"/>
    <property type="match status" value="1"/>
</dbReference>
<evidence type="ECO:0008006" key="3">
    <source>
        <dbReference type="Google" id="ProtNLM"/>
    </source>
</evidence>
<dbReference type="SUPFAM" id="SSF53474">
    <property type="entry name" value="alpha/beta-Hydrolases"/>
    <property type="match status" value="1"/>
</dbReference>
<evidence type="ECO:0000313" key="2">
    <source>
        <dbReference type="Proteomes" id="UP001232973"/>
    </source>
</evidence>